<keyword evidence="3 6" id="KW-0456">Lyase</keyword>
<comment type="similarity">
    <text evidence="1">Belongs to the DeoC/FbaB aldolase family.</text>
</comment>
<evidence type="ECO:0000313" key="6">
    <source>
        <dbReference type="EMBL" id="GBF35826.1"/>
    </source>
</evidence>
<evidence type="ECO:0000256" key="3">
    <source>
        <dbReference type="ARBA" id="ARBA00023239"/>
    </source>
</evidence>
<keyword evidence="6" id="KW-0808">Transferase</keyword>
<proteinExistence type="inferred from homology"/>
<dbReference type="EMBL" id="BFAX01000001">
    <property type="protein sequence ID" value="GBF35826.1"/>
    <property type="molecule type" value="Genomic_DNA"/>
</dbReference>
<name>A0A401HNJ5_9EURY</name>
<protein>
    <recommendedName>
        <fullName evidence="2">fructose-bisphosphate aldolase</fullName>
        <ecNumber evidence="2">4.1.2.13</ecNumber>
    </recommendedName>
</protein>
<keyword evidence="7" id="KW-1185">Reference proteome</keyword>
<dbReference type="InterPro" id="IPR050456">
    <property type="entry name" value="DeoC/FbaB_aldolase"/>
</dbReference>
<dbReference type="SUPFAM" id="SSF51569">
    <property type="entry name" value="Aldolase"/>
    <property type="match status" value="1"/>
</dbReference>
<dbReference type="CDD" id="cd00958">
    <property type="entry name" value="DhnA"/>
    <property type="match status" value="1"/>
</dbReference>
<dbReference type="GO" id="GO:0016740">
    <property type="term" value="F:transferase activity"/>
    <property type="evidence" value="ECO:0007669"/>
    <property type="project" value="UniProtKB-KW"/>
</dbReference>
<dbReference type="AlphaFoldDB" id="A0A401HNJ5"/>
<gene>
    <name evidence="6" type="ORF">MHHB_P0051</name>
</gene>
<comment type="caution">
    <text evidence="6">The sequence shown here is derived from an EMBL/GenBank/DDBJ whole genome shotgun (WGS) entry which is preliminary data.</text>
</comment>
<evidence type="ECO:0000256" key="5">
    <source>
        <dbReference type="PIRSR" id="PIRSR038992-1"/>
    </source>
</evidence>
<accession>A0A401HNJ5</accession>
<dbReference type="GO" id="GO:0004332">
    <property type="term" value="F:fructose-bisphosphate aldolase activity"/>
    <property type="evidence" value="ECO:0007669"/>
    <property type="project" value="UniProtKB-EC"/>
</dbReference>
<keyword evidence="4" id="KW-0704">Schiff base</keyword>
<feature type="active site" description="Proton donor" evidence="5">
    <location>
        <position position="182"/>
    </location>
</feature>
<dbReference type="EC" id="4.1.2.13" evidence="2"/>
<evidence type="ECO:0000313" key="7">
    <source>
        <dbReference type="Proteomes" id="UP000290527"/>
    </source>
</evidence>
<dbReference type="InterPro" id="IPR013785">
    <property type="entry name" value="Aldolase_TIM"/>
</dbReference>
<dbReference type="NCBIfam" id="NF005321">
    <property type="entry name" value="PRK06852.1"/>
    <property type="match status" value="1"/>
</dbReference>
<dbReference type="SMART" id="SM01133">
    <property type="entry name" value="DeoC"/>
    <property type="match status" value="1"/>
</dbReference>
<organism evidence="6 7">
    <name type="scientific">Methanofervidicoccus abyssi</name>
    <dbReference type="NCBI Taxonomy" id="2082189"/>
    <lineage>
        <taxon>Archaea</taxon>
        <taxon>Methanobacteriati</taxon>
        <taxon>Methanobacteriota</taxon>
        <taxon>Methanomada group</taxon>
        <taxon>Methanococci</taxon>
        <taxon>Methanococcales</taxon>
        <taxon>Methanofervidicoccus</taxon>
    </lineage>
</organism>
<evidence type="ECO:0000256" key="4">
    <source>
        <dbReference type="ARBA" id="ARBA00023270"/>
    </source>
</evidence>
<dbReference type="InterPro" id="IPR002915">
    <property type="entry name" value="DeoC/FbaB/LacD_aldolase"/>
</dbReference>
<reference evidence="6 7" key="1">
    <citation type="journal article" date="2019" name="Int. J. Syst. Evol. Microbiol.">
        <title>Methanofervidicoccus abyssi gen. nov., sp. nov., a hydrogenotrophic methanogen, isolated from a hydrothermal vent chimney in the Mid-Cayman Spreading Center, the Caribbean Sea.</title>
        <authorList>
            <person name="Sakai S."/>
            <person name="Takaki Y."/>
            <person name="Miyazaki M."/>
            <person name="Ogawara M."/>
            <person name="Yanagawa K."/>
            <person name="Miyazaki J."/>
            <person name="Takai K."/>
        </authorList>
    </citation>
    <scope>NUCLEOTIDE SEQUENCE [LARGE SCALE GENOMIC DNA]</scope>
    <source>
        <strain evidence="6 7">HHB</strain>
    </source>
</reference>
<sequence>MENSIKISEKDVLVPLDVPPDKRNTYIKNYLKLTQNTGRLMLFAGDQKIEHLNDDFYGPGIPKDDADPEHLFRIASNGKIGAFATQLGLIARYGMDYRDINYVVKINSKTNLVKTSQRDPISRALVTVKDVVEFKNYSKLNILGVGYTVYLGSEYEHEMLSEASRVVYEAHRHGLIAILWMYPRGKAVKDEYDPHLIAGAAGVALCLGADFVKVNYPKCENPAEALKEAVLAAGRTKVVCAGGKSKDPKVFLQELYDQIHISGAAGNATGRNIHQKSFEEAVRMCNAIYAITIENKSVEEALEIYYGK</sequence>
<evidence type="ECO:0000256" key="1">
    <source>
        <dbReference type="ARBA" id="ARBA00008116"/>
    </source>
</evidence>
<dbReference type="RefSeq" id="WP_131006622.1">
    <property type="nucleotide sequence ID" value="NZ_BFAX01000001.1"/>
</dbReference>
<dbReference type="Gene3D" id="3.20.20.70">
    <property type="entry name" value="Aldolase class I"/>
    <property type="match status" value="1"/>
</dbReference>
<dbReference type="PANTHER" id="PTHR47916:SF4">
    <property type="entry name" value="FRUCTOSE-BISPHOSPHATE ALDOLASE CLASS 1"/>
    <property type="match status" value="1"/>
</dbReference>
<dbReference type="Pfam" id="PF01791">
    <property type="entry name" value="DeoC"/>
    <property type="match status" value="1"/>
</dbReference>
<dbReference type="PANTHER" id="PTHR47916">
    <property type="entry name" value="FRUCTOSE-BISPHOSPHATE ALDOLASE CLASS 1"/>
    <property type="match status" value="1"/>
</dbReference>
<dbReference type="OrthoDB" id="6329at2157"/>
<dbReference type="Proteomes" id="UP000290527">
    <property type="component" value="Unassembled WGS sequence"/>
</dbReference>
<dbReference type="PIRSF" id="PIRSF038992">
    <property type="entry name" value="Aldolase_Ia"/>
    <property type="match status" value="1"/>
</dbReference>
<feature type="active site" description="Schiff-base intermediate with dihydroxyacetone-P" evidence="5">
    <location>
        <position position="213"/>
    </location>
</feature>
<dbReference type="InterPro" id="IPR041720">
    <property type="entry name" value="FbaB-like"/>
</dbReference>
<evidence type="ECO:0000256" key="2">
    <source>
        <dbReference type="ARBA" id="ARBA00013068"/>
    </source>
</evidence>